<dbReference type="EMBL" id="JANAVB010002455">
    <property type="protein sequence ID" value="KAJ6850807.1"/>
    <property type="molecule type" value="Genomic_DNA"/>
</dbReference>
<dbReference type="Pfam" id="PF25147">
    <property type="entry name" value="Ribophorin_II_C"/>
    <property type="match status" value="1"/>
</dbReference>
<comment type="caution">
    <text evidence="15">The sequence shown here is derived from an EMBL/GenBank/DDBJ whole genome shotgun (WGS) entry which is preliminary data.</text>
</comment>
<evidence type="ECO:0000256" key="4">
    <source>
        <dbReference type="ARBA" id="ARBA00009038"/>
    </source>
</evidence>
<comment type="function">
    <text evidence="1">Subunit of the oligosaccharyl transferase (OST) complex that catalyzes the initial transfer of a defined glycan (Glc(3)Man(9)GlcNAc(2) in eukaryotes) from the lipid carrier dolichol-pyrophosphate to an asparagine residue within an Asn-X-Ser/Thr consensus motif in nascent polypeptide chains, the first step in protein N-glycosylation. N-glycosylation occurs cotranslationally and the complex associates with the Sec61 complex at the channel-forming translocon complex that mediates protein translocation across the endoplasmic reticulum (ER). All subunits are required for a maximal enzyme activity.</text>
</comment>
<proteinExistence type="inferred from homology"/>
<evidence type="ECO:0000313" key="15">
    <source>
        <dbReference type="EMBL" id="KAJ6850807.1"/>
    </source>
</evidence>
<keyword evidence="8 12" id="KW-1133">Transmembrane helix</keyword>
<evidence type="ECO:0000256" key="2">
    <source>
        <dbReference type="ARBA" id="ARBA00004477"/>
    </source>
</evidence>
<keyword evidence="7" id="KW-0256">Endoplasmic reticulum</keyword>
<gene>
    <name evidence="15" type="ORF">M6B38_114530</name>
</gene>
<feature type="domain" description="Ribophorin II C-terminal" evidence="14">
    <location>
        <begin position="193"/>
        <end position="293"/>
    </location>
</feature>
<evidence type="ECO:0000256" key="11">
    <source>
        <dbReference type="ARBA" id="ARBA00032139"/>
    </source>
</evidence>
<dbReference type="PANTHER" id="PTHR12640:SF0">
    <property type="entry name" value="DOLICHYL-DIPHOSPHOOLIGOSACCHARIDE--PROTEIN GLYCOSYLTRANSFERASE SUBUNIT 2"/>
    <property type="match status" value="1"/>
</dbReference>
<feature type="transmembrane region" description="Helical" evidence="12">
    <location>
        <begin position="204"/>
        <end position="228"/>
    </location>
</feature>
<evidence type="ECO:0000256" key="8">
    <source>
        <dbReference type="ARBA" id="ARBA00022989"/>
    </source>
</evidence>
<keyword evidence="5 12" id="KW-0812">Transmembrane</keyword>
<comment type="subcellular location">
    <subcellularLocation>
        <location evidence="2">Endoplasmic reticulum membrane</location>
        <topology evidence="2">Multi-pass membrane protein</topology>
    </subcellularLocation>
</comment>
<dbReference type="AlphaFoldDB" id="A0AAX6ID74"/>
<comment type="pathway">
    <text evidence="3">Protein modification; protein glycosylation.</text>
</comment>
<feature type="domain" description="Ribophorin II third" evidence="13">
    <location>
        <begin position="37"/>
        <end position="160"/>
    </location>
</feature>
<dbReference type="InterPro" id="IPR008814">
    <property type="entry name" value="Swp1"/>
</dbReference>
<dbReference type="InterPro" id="IPR055374">
    <property type="entry name" value="Ribophorin_II_3rd"/>
</dbReference>
<feature type="transmembrane region" description="Helical" evidence="12">
    <location>
        <begin position="272"/>
        <end position="292"/>
    </location>
</feature>
<evidence type="ECO:0000256" key="5">
    <source>
        <dbReference type="ARBA" id="ARBA00022692"/>
    </source>
</evidence>
<organism evidence="15 16">
    <name type="scientific">Iris pallida</name>
    <name type="common">Sweet iris</name>
    <dbReference type="NCBI Taxonomy" id="29817"/>
    <lineage>
        <taxon>Eukaryota</taxon>
        <taxon>Viridiplantae</taxon>
        <taxon>Streptophyta</taxon>
        <taxon>Embryophyta</taxon>
        <taxon>Tracheophyta</taxon>
        <taxon>Spermatophyta</taxon>
        <taxon>Magnoliopsida</taxon>
        <taxon>Liliopsida</taxon>
        <taxon>Asparagales</taxon>
        <taxon>Iridaceae</taxon>
        <taxon>Iridoideae</taxon>
        <taxon>Irideae</taxon>
        <taxon>Iris</taxon>
    </lineage>
</organism>
<evidence type="ECO:0000256" key="9">
    <source>
        <dbReference type="ARBA" id="ARBA00023136"/>
    </source>
</evidence>
<name>A0AAX6ID74_IRIPA</name>
<evidence type="ECO:0000256" key="6">
    <source>
        <dbReference type="ARBA" id="ARBA00022729"/>
    </source>
</evidence>
<evidence type="ECO:0000256" key="12">
    <source>
        <dbReference type="SAM" id="Phobius"/>
    </source>
</evidence>
<evidence type="ECO:0000259" key="13">
    <source>
        <dbReference type="Pfam" id="PF23860"/>
    </source>
</evidence>
<accession>A0AAX6ID74</accession>
<evidence type="ECO:0000256" key="3">
    <source>
        <dbReference type="ARBA" id="ARBA00004922"/>
    </source>
</evidence>
<evidence type="ECO:0000259" key="14">
    <source>
        <dbReference type="Pfam" id="PF25147"/>
    </source>
</evidence>
<reference evidence="15" key="1">
    <citation type="journal article" date="2023" name="GigaByte">
        <title>Genome assembly of the bearded iris, Iris pallida Lam.</title>
        <authorList>
            <person name="Bruccoleri R.E."/>
            <person name="Oakeley E.J."/>
            <person name="Faust A.M.E."/>
            <person name="Altorfer M."/>
            <person name="Dessus-Babus S."/>
            <person name="Burckhardt D."/>
            <person name="Oertli M."/>
            <person name="Naumann U."/>
            <person name="Petersen F."/>
            <person name="Wong J."/>
        </authorList>
    </citation>
    <scope>NUCLEOTIDE SEQUENCE</scope>
    <source>
        <strain evidence="15">GSM-AAB239-AS_SAM_17_03QT</strain>
    </source>
</reference>
<dbReference type="Pfam" id="PF23860">
    <property type="entry name" value="Ribophorin_II_3rd"/>
    <property type="match status" value="1"/>
</dbReference>
<dbReference type="InterPro" id="IPR056790">
    <property type="entry name" value="Ribophorin_II_C"/>
</dbReference>
<dbReference type="Proteomes" id="UP001140949">
    <property type="component" value="Unassembled WGS sequence"/>
</dbReference>
<evidence type="ECO:0000256" key="10">
    <source>
        <dbReference type="ARBA" id="ARBA00030078"/>
    </source>
</evidence>
<dbReference type="GO" id="GO:0006487">
    <property type="term" value="P:protein N-linked glycosylation"/>
    <property type="evidence" value="ECO:0007669"/>
    <property type="project" value="TreeGrafter"/>
</dbReference>
<evidence type="ECO:0000256" key="1">
    <source>
        <dbReference type="ARBA" id="ARBA00002791"/>
    </source>
</evidence>
<dbReference type="GO" id="GO:0008250">
    <property type="term" value="C:oligosaccharyltransferase complex"/>
    <property type="evidence" value="ECO:0007669"/>
    <property type="project" value="InterPro"/>
</dbReference>
<dbReference type="PANTHER" id="PTHR12640">
    <property type="entry name" value="RIBOPHORIN II"/>
    <property type="match status" value="1"/>
</dbReference>
<evidence type="ECO:0000313" key="16">
    <source>
        <dbReference type="Proteomes" id="UP001140949"/>
    </source>
</evidence>
<keyword evidence="9 12" id="KW-0472">Membrane</keyword>
<keyword evidence="16" id="KW-1185">Reference proteome</keyword>
<reference evidence="15" key="2">
    <citation type="submission" date="2023-04" db="EMBL/GenBank/DDBJ databases">
        <authorList>
            <person name="Bruccoleri R.E."/>
            <person name="Oakeley E.J."/>
            <person name="Faust A.-M."/>
            <person name="Dessus-Babus S."/>
            <person name="Altorfer M."/>
            <person name="Burckhardt D."/>
            <person name="Oertli M."/>
            <person name="Naumann U."/>
            <person name="Petersen F."/>
            <person name="Wong J."/>
        </authorList>
    </citation>
    <scope>NUCLEOTIDE SEQUENCE</scope>
    <source>
        <strain evidence="15">GSM-AAB239-AS_SAM_17_03QT</strain>
        <tissue evidence="15">Leaf</tissue>
    </source>
</reference>
<feature type="transmembrane region" description="Helical" evidence="12">
    <location>
        <begin position="240"/>
        <end position="260"/>
    </location>
</feature>
<sequence length="301" mass="33334">MLDFEISLHDPELMNTYATGGRIRALAFLTASIKIDKAEISVLNSDGGSVETSHKLDLSTDSTLSLSANHLQKLRLSFKLITPTGHNFKPHQVLLKLRHETKAEHIFVLEHSARQYKIVLDFLGLVDKLYYLSGKYDIELTVGDIAMENSFLRALGNVELDLPEAPEKATRPPLQPVDPYLRFGPKQEISHIFRTPEKRPPKELSLAFLALTFLPLVGFLIGLLRLGVNLKGFPSSALPATFSLLFHAGIAAVLLLYALFWLKFDLFTTLKALGFLGVFLVFVGHSTLSHLASASAKLKSS</sequence>
<evidence type="ECO:0000256" key="7">
    <source>
        <dbReference type="ARBA" id="ARBA00022824"/>
    </source>
</evidence>
<keyword evidence="6" id="KW-0732">Signal</keyword>
<comment type="similarity">
    <text evidence="4">Belongs to the SWP1 family.</text>
</comment>
<protein>
    <recommendedName>
        <fullName evidence="11">Ribophorin II</fullName>
    </recommendedName>
    <alternativeName>
        <fullName evidence="10">Ribophorin-2</fullName>
    </alternativeName>
</protein>